<gene>
    <name evidence="3" type="ORF">DF3PB_1000010</name>
</gene>
<dbReference type="AlphaFoldDB" id="A0A380T9N1"/>
<dbReference type="PANTHER" id="PTHR47786:SF2">
    <property type="entry name" value="GLYCOSYL HYDROLASE FAMILY 13 CATALYTIC DOMAIN-CONTAINING PROTEIN"/>
    <property type="match status" value="1"/>
</dbReference>
<protein>
    <submittedName>
        <fullName evidence="3">Alpha-amylase</fullName>
    </submittedName>
</protein>
<dbReference type="PANTHER" id="PTHR47786">
    <property type="entry name" value="ALPHA-1,4-GLUCAN:MALTOSE-1-PHOSPHATE MALTOSYLTRANSFERASE"/>
    <property type="match status" value="1"/>
</dbReference>
<evidence type="ECO:0000256" key="1">
    <source>
        <dbReference type="SAM" id="Phobius"/>
    </source>
</evidence>
<feature type="domain" description="Glycosyl hydrolase family 13 catalytic" evidence="2">
    <location>
        <begin position="9"/>
        <end position="339"/>
    </location>
</feature>
<reference evidence="3" key="1">
    <citation type="submission" date="2018-07" db="EMBL/GenBank/DDBJ databases">
        <authorList>
            <person name="Quirk P.G."/>
            <person name="Krulwich T.A."/>
        </authorList>
    </citation>
    <scope>NUCLEOTIDE SEQUENCE</scope>
</reference>
<accession>A0A380T9N1</accession>
<keyword evidence="1" id="KW-0472">Membrane</keyword>
<keyword evidence="1" id="KW-1133">Transmembrane helix</keyword>
<dbReference type="InterPro" id="IPR006047">
    <property type="entry name" value="GH13_cat_dom"/>
</dbReference>
<organism evidence="3">
    <name type="scientific">metagenome</name>
    <dbReference type="NCBI Taxonomy" id="256318"/>
    <lineage>
        <taxon>unclassified sequences</taxon>
        <taxon>metagenomes</taxon>
    </lineage>
</organism>
<sequence>MSEGARIYNLFPTLAGTIADWVKHLDRVAGMGFNWIFLNPITAPGFSGSLYAVKDYYSVNPLLRGTSQESVDKLVRGFTSAAADRGISVMMDLVVNHTSKDSLLAEQHPDWFEHEPDGSLHSPFALDPGDPSKKTVWADLAEISYHDRPQRAEIIAYFSKYVRECVQLGVRGFRCDAAYMVPKDVWRELIRAGRAADGQVLFIAENLGGMMEQVEALRGSGFDYLFNSSKWWDFRAPWLLEQYEKFRSIAPSIAFPETHDTERLAADLGRAGVNDPAQLDRRYRQAYLFAAAFSTGVMIPIGYEYGFRRRLHVVDTRAEHWEKPAFDLTRFIGEVNRMKASVPVLNEEGPQQAHFIGDGRAVCLVRRAMRGPGWAVTVVNSDQHNGVRVRVDGFGGDFQGGRELTPGRQATPFQRGMEVSLDPGDVRVFARA</sequence>
<evidence type="ECO:0000259" key="2">
    <source>
        <dbReference type="SMART" id="SM00642"/>
    </source>
</evidence>
<dbReference type="Pfam" id="PF14701">
    <property type="entry name" value="hDGE_amylase"/>
    <property type="match status" value="1"/>
</dbReference>
<dbReference type="SUPFAM" id="SSF51445">
    <property type="entry name" value="(Trans)glycosidases"/>
    <property type="match status" value="1"/>
</dbReference>
<name>A0A380T9N1_9ZZZZ</name>
<dbReference type="InterPro" id="IPR032792">
    <property type="entry name" value="AGL_glucanoTrfase"/>
</dbReference>
<evidence type="ECO:0000313" key="3">
    <source>
        <dbReference type="EMBL" id="SUS03563.1"/>
    </source>
</evidence>
<dbReference type="Gene3D" id="3.20.20.80">
    <property type="entry name" value="Glycosidases"/>
    <property type="match status" value="1"/>
</dbReference>
<proteinExistence type="predicted"/>
<dbReference type="EMBL" id="UIDG01000003">
    <property type="protein sequence ID" value="SUS03563.1"/>
    <property type="molecule type" value="Genomic_DNA"/>
</dbReference>
<dbReference type="GO" id="GO:0005975">
    <property type="term" value="P:carbohydrate metabolic process"/>
    <property type="evidence" value="ECO:0007669"/>
    <property type="project" value="InterPro"/>
</dbReference>
<feature type="transmembrane region" description="Helical" evidence="1">
    <location>
        <begin position="286"/>
        <end position="303"/>
    </location>
</feature>
<keyword evidence="1" id="KW-0812">Transmembrane</keyword>
<dbReference type="InterPro" id="IPR017853">
    <property type="entry name" value="GH"/>
</dbReference>
<dbReference type="SMART" id="SM00642">
    <property type="entry name" value="Aamy"/>
    <property type="match status" value="1"/>
</dbReference>